<keyword evidence="3" id="KW-1185">Reference proteome</keyword>
<feature type="transmembrane region" description="Helical" evidence="1">
    <location>
        <begin position="29"/>
        <end position="48"/>
    </location>
</feature>
<keyword evidence="1" id="KW-0472">Membrane</keyword>
<evidence type="ECO:0000313" key="2">
    <source>
        <dbReference type="EMBL" id="GGA99704.1"/>
    </source>
</evidence>
<keyword evidence="1" id="KW-1133">Transmembrane helix</keyword>
<evidence type="ECO:0000256" key="1">
    <source>
        <dbReference type="SAM" id="Phobius"/>
    </source>
</evidence>
<reference evidence="2" key="2">
    <citation type="submission" date="2020-09" db="EMBL/GenBank/DDBJ databases">
        <authorList>
            <person name="Sun Q."/>
            <person name="Zhou Y."/>
        </authorList>
    </citation>
    <scope>NUCLEOTIDE SEQUENCE</scope>
    <source>
        <strain evidence="2">CGMCC 1.15448</strain>
    </source>
</reference>
<reference evidence="2" key="1">
    <citation type="journal article" date="2014" name="Int. J. Syst. Evol. Microbiol.">
        <title>Complete genome sequence of Corynebacterium casei LMG S-19264T (=DSM 44701T), isolated from a smear-ripened cheese.</title>
        <authorList>
            <consortium name="US DOE Joint Genome Institute (JGI-PGF)"/>
            <person name="Walter F."/>
            <person name="Albersmeier A."/>
            <person name="Kalinowski J."/>
            <person name="Ruckert C."/>
        </authorList>
    </citation>
    <scope>NUCLEOTIDE SEQUENCE</scope>
    <source>
        <strain evidence="2">CGMCC 1.15448</strain>
    </source>
</reference>
<keyword evidence="1" id="KW-0812">Transmembrane</keyword>
<name>A0A8J2UD64_9BACT</name>
<evidence type="ECO:0000313" key="3">
    <source>
        <dbReference type="Proteomes" id="UP000607559"/>
    </source>
</evidence>
<sequence length="109" mass="12461">MRTLTPKFSYCRMDTQGVYYIILYYEKSVSMTTLVGIFFSLISVFGLFKGKSKRTIRKLVLLAFSIFLIIGQILFMYSALDVESQVFIGFSGLISGIILILAFQKNEAW</sequence>
<gene>
    <name evidence="2" type="ORF">GCM10011511_23780</name>
</gene>
<feature type="transmembrane region" description="Helical" evidence="1">
    <location>
        <begin position="60"/>
        <end position="80"/>
    </location>
</feature>
<accession>A0A8J2UD64</accession>
<comment type="caution">
    <text evidence="2">The sequence shown here is derived from an EMBL/GenBank/DDBJ whole genome shotgun (WGS) entry which is preliminary data.</text>
</comment>
<proteinExistence type="predicted"/>
<protein>
    <submittedName>
        <fullName evidence="2">Uncharacterized protein</fullName>
    </submittedName>
</protein>
<organism evidence="2 3">
    <name type="scientific">Puia dinghuensis</name>
    <dbReference type="NCBI Taxonomy" id="1792502"/>
    <lineage>
        <taxon>Bacteria</taxon>
        <taxon>Pseudomonadati</taxon>
        <taxon>Bacteroidota</taxon>
        <taxon>Chitinophagia</taxon>
        <taxon>Chitinophagales</taxon>
        <taxon>Chitinophagaceae</taxon>
        <taxon>Puia</taxon>
    </lineage>
</organism>
<feature type="transmembrane region" description="Helical" evidence="1">
    <location>
        <begin position="86"/>
        <end position="103"/>
    </location>
</feature>
<dbReference type="AlphaFoldDB" id="A0A8J2UD64"/>
<dbReference type="EMBL" id="BMJC01000002">
    <property type="protein sequence ID" value="GGA99704.1"/>
    <property type="molecule type" value="Genomic_DNA"/>
</dbReference>
<dbReference type="Proteomes" id="UP000607559">
    <property type="component" value="Unassembled WGS sequence"/>
</dbReference>